<protein>
    <submittedName>
        <fullName evidence="1">Uncharacterized protein</fullName>
    </submittedName>
</protein>
<comment type="caution">
    <text evidence="1">The sequence shown here is derived from an EMBL/GenBank/DDBJ whole genome shotgun (WGS) entry which is preliminary data.</text>
</comment>
<reference evidence="1 2" key="1">
    <citation type="submission" date="2020-10" db="EMBL/GenBank/DDBJ databases">
        <title>The Coptis chinensis genome and diversification of protoberbering-type alkaloids.</title>
        <authorList>
            <person name="Wang B."/>
            <person name="Shu S."/>
            <person name="Song C."/>
            <person name="Liu Y."/>
        </authorList>
    </citation>
    <scope>NUCLEOTIDE SEQUENCE [LARGE SCALE GENOMIC DNA]</scope>
    <source>
        <strain evidence="1">HL-2020</strain>
        <tissue evidence="1">Leaf</tissue>
    </source>
</reference>
<proteinExistence type="predicted"/>
<name>A0A835J0C5_9MAGN</name>
<evidence type="ECO:0000313" key="2">
    <source>
        <dbReference type="Proteomes" id="UP000631114"/>
    </source>
</evidence>
<accession>A0A835J0C5</accession>
<dbReference type="EMBL" id="JADFTS010000001">
    <property type="protein sequence ID" value="KAF9626714.1"/>
    <property type="molecule type" value="Genomic_DNA"/>
</dbReference>
<keyword evidence="2" id="KW-1185">Reference proteome</keyword>
<dbReference type="Proteomes" id="UP000631114">
    <property type="component" value="Unassembled WGS sequence"/>
</dbReference>
<gene>
    <name evidence="1" type="ORF">IFM89_038888</name>
</gene>
<evidence type="ECO:0000313" key="1">
    <source>
        <dbReference type="EMBL" id="KAF9626714.1"/>
    </source>
</evidence>
<dbReference type="AlphaFoldDB" id="A0A835J0C5"/>
<sequence length="108" mass="12067">MGLVYCFPVPVRTVTFQNGQIQDWIADILKPRCRKMIEIAAACVDEKAEKRPLMCQVLQALLGSYIDSSTLYDGGELGESTALGSSNSEYIDELRRMAFREGDNTLSR</sequence>
<organism evidence="1 2">
    <name type="scientific">Coptis chinensis</name>
    <dbReference type="NCBI Taxonomy" id="261450"/>
    <lineage>
        <taxon>Eukaryota</taxon>
        <taxon>Viridiplantae</taxon>
        <taxon>Streptophyta</taxon>
        <taxon>Embryophyta</taxon>
        <taxon>Tracheophyta</taxon>
        <taxon>Spermatophyta</taxon>
        <taxon>Magnoliopsida</taxon>
        <taxon>Ranunculales</taxon>
        <taxon>Ranunculaceae</taxon>
        <taxon>Coptidoideae</taxon>
        <taxon>Coptis</taxon>
    </lineage>
</organism>